<evidence type="ECO:0000313" key="3">
    <source>
        <dbReference type="Proteomes" id="UP001157006"/>
    </source>
</evidence>
<dbReference type="AlphaFoldDB" id="A0AAV0Z355"/>
<gene>
    <name evidence="2" type="ORF">VFH_I458400</name>
</gene>
<sequence length="126" mass="14134">MVDRSGGLGTWLVRCLTIVGCFPAYSLGVEVDQFDWPLIYGVGLDRCLWIWGCFNTSKIHVCSKDQDPFPLWIFIGHYKYKSCGHGPFGGDGPIATELMAKWDSIGLNLVRMSRTGWKVVDLSLDM</sequence>
<keyword evidence="1" id="KW-0732">Signal</keyword>
<dbReference type="Proteomes" id="UP001157006">
    <property type="component" value="Chromosome 1L"/>
</dbReference>
<accession>A0AAV0Z355</accession>
<feature type="signal peptide" evidence="1">
    <location>
        <begin position="1"/>
        <end position="28"/>
    </location>
</feature>
<reference evidence="2 3" key="1">
    <citation type="submission" date="2023-01" db="EMBL/GenBank/DDBJ databases">
        <authorList>
            <person name="Kreplak J."/>
        </authorList>
    </citation>
    <scope>NUCLEOTIDE SEQUENCE [LARGE SCALE GENOMIC DNA]</scope>
</reference>
<protein>
    <submittedName>
        <fullName evidence="2">Uncharacterized protein</fullName>
    </submittedName>
</protein>
<proteinExistence type="predicted"/>
<name>A0AAV0Z355_VICFA</name>
<organism evidence="2 3">
    <name type="scientific">Vicia faba</name>
    <name type="common">Broad bean</name>
    <name type="synonym">Faba vulgaris</name>
    <dbReference type="NCBI Taxonomy" id="3906"/>
    <lineage>
        <taxon>Eukaryota</taxon>
        <taxon>Viridiplantae</taxon>
        <taxon>Streptophyta</taxon>
        <taxon>Embryophyta</taxon>
        <taxon>Tracheophyta</taxon>
        <taxon>Spermatophyta</taxon>
        <taxon>Magnoliopsida</taxon>
        <taxon>eudicotyledons</taxon>
        <taxon>Gunneridae</taxon>
        <taxon>Pentapetalae</taxon>
        <taxon>rosids</taxon>
        <taxon>fabids</taxon>
        <taxon>Fabales</taxon>
        <taxon>Fabaceae</taxon>
        <taxon>Papilionoideae</taxon>
        <taxon>50 kb inversion clade</taxon>
        <taxon>NPAAA clade</taxon>
        <taxon>Hologalegina</taxon>
        <taxon>IRL clade</taxon>
        <taxon>Fabeae</taxon>
        <taxon>Vicia</taxon>
    </lineage>
</organism>
<evidence type="ECO:0000256" key="1">
    <source>
        <dbReference type="SAM" id="SignalP"/>
    </source>
</evidence>
<keyword evidence="3" id="KW-1185">Reference proteome</keyword>
<feature type="chain" id="PRO_5043695858" evidence="1">
    <location>
        <begin position="29"/>
        <end position="126"/>
    </location>
</feature>
<dbReference type="EMBL" id="OX451736">
    <property type="protein sequence ID" value="CAI8590805.1"/>
    <property type="molecule type" value="Genomic_DNA"/>
</dbReference>
<evidence type="ECO:0000313" key="2">
    <source>
        <dbReference type="EMBL" id="CAI8590805.1"/>
    </source>
</evidence>